<sequence length="252" mass="28401">VKTHQCEEFSYGGCLGNGNRFETQEVCETRCVAPHTPDVCNQPKKIGQCRGHFPRWFYDHADGACKQFVYGGCQGNDNRFSSKEDCEQRCVSPATTASEECVEFVYGGCGGNNNRFATKDEYICTLPKETGPCTAYFERWYYDKSDEYCKMFVYGGCQGNKNRFVTEQECRSQCRAKKGEHEWVNVCTLTKAVGSCSSAIQRYFFNTDSATCEQFLYSGCGGNGNSFDTLEECEKSCDKHLRKFVVSKGKGK</sequence>
<dbReference type="FunFam" id="4.10.410.10:FF:000015">
    <property type="entry name" value="WAP four-disulfide core domain 6A"/>
    <property type="match status" value="1"/>
</dbReference>
<feature type="non-terminal residue" evidence="5">
    <location>
        <position position="1"/>
    </location>
</feature>
<comment type="caution">
    <text evidence="5">The sequence shown here is derived from an EMBL/GenBank/DDBJ whole genome shotgun (WGS) entry which is preliminary data.</text>
</comment>
<protein>
    <recommendedName>
        <fullName evidence="4">BPTI/Kunitz inhibitor domain-containing protein</fullName>
    </recommendedName>
</protein>
<dbReference type="SUPFAM" id="SSF57362">
    <property type="entry name" value="BPTI-like"/>
    <property type="match status" value="5"/>
</dbReference>
<dbReference type="PRINTS" id="PR00759">
    <property type="entry name" value="BASICPTASE"/>
</dbReference>
<dbReference type="Gene3D" id="4.10.410.10">
    <property type="entry name" value="Pancreatic trypsin inhibitor Kunitz domain"/>
    <property type="match status" value="5"/>
</dbReference>
<dbReference type="GO" id="GO:0005615">
    <property type="term" value="C:extracellular space"/>
    <property type="evidence" value="ECO:0007669"/>
    <property type="project" value="TreeGrafter"/>
</dbReference>
<dbReference type="InterPro" id="IPR020901">
    <property type="entry name" value="Prtase_inh_Kunz-CS"/>
</dbReference>
<dbReference type="InterPro" id="IPR036880">
    <property type="entry name" value="Kunitz_BPTI_sf"/>
</dbReference>
<dbReference type="PROSITE" id="PS00280">
    <property type="entry name" value="BPTI_KUNITZ_1"/>
    <property type="match status" value="3"/>
</dbReference>
<evidence type="ECO:0000256" key="2">
    <source>
        <dbReference type="ARBA" id="ARBA00022900"/>
    </source>
</evidence>
<dbReference type="Pfam" id="PF00014">
    <property type="entry name" value="Kunitz_BPTI"/>
    <property type="match status" value="5"/>
</dbReference>
<name>A0AAD9IPS5_RIDPI</name>
<dbReference type="PANTHER" id="PTHR10083">
    <property type="entry name" value="KUNITZ-TYPE PROTEASE INHIBITOR-RELATED"/>
    <property type="match status" value="1"/>
</dbReference>
<dbReference type="InterPro" id="IPR050098">
    <property type="entry name" value="TFPI/VKTCI-like"/>
</dbReference>
<dbReference type="SMART" id="SM00131">
    <property type="entry name" value="KU"/>
    <property type="match status" value="4"/>
</dbReference>
<accession>A0AAD9IPS5</accession>
<dbReference type="PANTHER" id="PTHR10083:SF374">
    <property type="entry name" value="BPTI_KUNITZ INHIBITOR DOMAIN-CONTAINING PROTEIN"/>
    <property type="match status" value="1"/>
</dbReference>
<evidence type="ECO:0000256" key="3">
    <source>
        <dbReference type="ARBA" id="ARBA00023157"/>
    </source>
</evidence>
<dbReference type="CDD" id="cd00109">
    <property type="entry name" value="Kunitz-type"/>
    <property type="match status" value="4"/>
</dbReference>
<feature type="domain" description="BPTI/Kunitz inhibitor" evidence="4">
    <location>
        <begin position="40"/>
        <end position="90"/>
    </location>
</feature>
<proteinExistence type="predicted"/>
<feature type="domain" description="BPTI/Kunitz inhibitor" evidence="4">
    <location>
        <begin position="187"/>
        <end position="237"/>
    </location>
</feature>
<gene>
    <name evidence="5" type="ORF">NP493_8311g00000</name>
</gene>
<evidence type="ECO:0000313" key="6">
    <source>
        <dbReference type="Proteomes" id="UP001209878"/>
    </source>
</evidence>
<dbReference type="GO" id="GO:0004867">
    <property type="term" value="F:serine-type endopeptidase inhibitor activity"/>
    <property type="evidence" value="ECO:0007669"/>
    <property type="project" value="UniProtKB-KW"/>
</dbReference>
<organism evidence="5 6">
    <name type="scientific">Ridgeia piscesae</name>
    <name type="common">Tubeworm</name>
    <dbReference type="NCBI Taxonomy" id="27915"/>
    <lineage>
        <taxon>Eukaryota</taxon>
        <taxon>Metazoa</taxon>
        <taxon>Spiralia</taxon>
        <taxon>Lophotrochozoa</taxon>
        <taxon>Annelida</taxon>
        <taxon>Polychaeta</taxon>
        <taxon>Sedentaria</taxon>
        <taxon>Canalipalpata</taxon>
        <taxon>Sabellida</taxon>
        <taxon>Siboglinidae</taxon>
        <taxon>Ridgeia</taxon>
    </lineage>
</organism>
<dbReference type="InterPro" id="IPR002223">
    <property type="entry name" value="Kunitz_BPTI"/>
</dbReference>
<keyword evidence="3" id="KW-1015">Disulfide bond</keyword>
<evidence type="ECO:0000256" key="1">
    <source>
        <dbReference type="ARBA" id="ARBA00022690"/>
    </source>
</evidence>
<reference evidence="5" key="1">
    <citation type="journal article" date="2023" name="Mol. Biol. Evol.">
        <title>Third-Generation Sequencing Reveals the Adaptive Role of the Epigenome in Three Deep-Sea Polychaetes.</title>
        <authorList>
            <person name="Perez M."/>
            <person name="Aroh O."/>
            <person name="Sun Y."/>
            <person name="Lan Y."/>
            <person name="Juniper S.K."/>
            <person name="Young C.R."/>
            <person name="Angers B."/>
            <person name="Qian P.Y."/>
        </authorList>
    </citation>
    <scope>NUCLEOTIDE SEQUENCE</scope>
    <source>
        <strain evidence="5">R07B-5</strain>
    </source>
</reference>
<feature type="domain" description="BPTI/Kunitz inhibitor" evidence="4">
    <location>
        <begin position="1"/>
        <end position="31"/>
    </location>
</feature>
<dbReference type="Proteomes" id="UP001209878">
    <property type="component" value="Unassembled WGS sequence"/>
</dbReference>
<evidence type="ECO:0000313" key="5">
    <source>
        <dbReference type="EMBL" id="KAK2138178.1"/>
    </source>
</evidence>
<dbReference type="AlphaFoldDB" id="A0AAD9IPS5"/>
<keyword evidence="1" id="KW-0646">Protease inhibitor</keyword>
<dbReference type="PROSITE" id="PS50279">
    <property type="entry name" value="BPTI_KUNITZ_2"/>
    <property type="match status" value="4"/>
</dbReference>
<evidence type="ECO:0000259" key="4">
    <source>
        <dbReference type="PROSITE" id="PS50279"/>
    </source>
</evidence>
<keyword evidence="6" id="KW-1185">Reference proteome</keyword>
<dbReference type="FunFam" id="4.10.410.10:FF:000006">
    <property type="entry name" value="Serine peptidase inhibitor, Kunitz type 1"/>
    <property type="match status" value="1"/>
</dbReference>
<dbReference type="EMBL" id="JAODUO010008344">
    <property type="protein sequence ID" value="KAK2138178.1"/>
    <property type="molecule type" value="Genomic_DNA"/>
</dbReference>
<keyword evidence="2" id="KW-0722">Serine protease inhibitor</keyword>
<feature type="domain" description="BPTI/Kunitz inhibitor" evidence="4">
    <location>
        <begin position="124"/>
        <end position="174"/>
    </location>
</feature>